<accession>A0ABZ2YRQ7</accession>
<dbReference type="PANTHER" id="PTHR39198">
    <property type="entry name" value="HYPOTHETICAL MEMBRANE PROTEIN, CONSERVED"/>
    <property type="match status" value="1"/>
</dbReference>
<feature type="domain" description="Alpha-galactosidase NEW3" evidence="3">
    <location>
        <begin position="157"/>
        <end position="231"/>
    </location>
</feature>
<dbReference type="InterPro" id="IPR013783">
    <property type="entry name" value="Ig-like_fold"/>
</dbReference>
<feature type="signal peptide" evidence="2">
    <location>
        <begin position="1"/>
        <end position="27"/>
    </location>
</feature>
<dbReference type="Pfam" id="PF10633">
    <property type="entry name" value="NPCBM_assoc"/>
    <property type="match status" value="1"/>
</dbReference>
<protein>
    <submittedName>
        <fullName evidence="4">NEW3 domain-containing protein</fullName>
    </submittedName>
</protein>
<proteinExistence type="predicted"/>
<sequence>MSAHFNYLRALCIVVCCISFVATGAHAQKNAGRSAFTARLVNIESTLKEPFRFNATLHNGSGRTQLYEFQALAPAGWNTVFRTEGSQVAGLRLDSGRTQEISVELSAPPLAKPGKFKVPVIALSAGDTLRLELEAVVKGSHSLELSTPTGRLSDDITEGSKKQIQLTVKNTGTLPLEGLELTSQAPANWSASFEPSRIDRLEPGKTQQVTATLSVPDKTIAGDYVTNFTARNEHANSAAAFRMTVKTSLLSGWLGILVILCSAGIVYYLIRKYGRR</sequence>
<organism evidence="4 5">
    <name type="scientific">Chitinophaga pollutisoli</name>
    <dbReference type="NCBI Taxonomy" id="3133966"/>
    <lineage>
        <taxon>Bacteria</taxon>
        <taxon>Pseudomonadati</taxon>
        <taxon>Bacteroidota</taxon>
        <taxon>Chitinophagia</taxon>
        <taxon>Chitinophagales</taxon>
        <taxon>Chitinophagaceae</taxon>
        <taxon>Chitinophaga</taxon>
    </lineage>
</organism>
<evidence type="ECO:0000313" key="4">
    <source>
        <dbReference type="EMBL" id="WZN42158.1"/>
    </source>
</evidence>
<evidence type="ECO:0000256" key="2">
    <source>
        <dbReference type="SAM" id="SignalP"/>
    </source>
</evidence>
<dbReference type="EMBL" id="CP149822">
    <property type="protein sequence ID" value="WZN42158.1"/>
    <property type="molecule type" value="Genomic_DNA"/>
</dbReference>
<evidence type="ECO:0000259" key="3">
    <source>
        <dbReference type="Pfam" id="PF10633"/>
    </source>
</evidence>
<dbReference type="RefSeq" id="WP_341836994.1">
    <property type="nucleotide sequence ID" value="NZ_CP149822.1"/>
</dbReference>
<dbReference type="InterPro" id="IPR018905">
    <property type="entry name" value="A-galactase_NEW3"/>
</dbReference>
<keyword evidence="1" id="KW-0812">Transmembrane</keyword>
<feature type="transmembrane region" description="Helical" evidence="1">
    <location>
        <begin position="250"/>
        <end position="270"/>
    </location>
</feature>
<dbReference type="Proteomes" id="UP001485459">
    <property type="component" value="Chromosome"/>
</dbReference>
<evidence type="ECO:0000313" key="5">
    <source>
        <dbReference type="Proteomes" id="UP001485459"/>
    </source>
</evidence>
<reference evidence="5" key="1">
    <citation type="submission" date="2024-03" db="EMBL/GenBank/DDBJ databases">
        <title>Chitinophaga horti sp. nov., isolated from garden soil.</title>
        <authorList>
            <person name="Lee D.S."/>
            <person name="Han D.M."/>
            <person name="Baek J.H."/>
            <person name="Choi D.G."/>
            <person name="Jeon J.H."/>
            <person name="Jeon C.O."/>
        </authorList>
    </citation>
    <scope>NUCLEOTIDE SEQUENCE [LARGE SCALE GENOMIC DNA]</scope>
    <source>
        <strain evidence="5">GPA1</strain>
    </source>
</reference>
<evidence type="ECO:0000256" key="1">
    <source>
        <dbReference type="SAM" id="Phobius"/>
    </source>
</evidence>
<name>A0ABZ2YRQ7_9BACT</name>
<keyword evidence="2" id="KW-0732">Signal</keyword>
<dbReference type="Gene3D" id="2.60.40.10">
    <property type="entry name" value="Immunoglobulins"/>
    <property type="match status" value="1"/>
</dbReference>
<keyword evidence="1" id="KW-1133">Transmembrane helix</keyword>
<keyword evidence="1" id="KW-0472">Membrane</keyword>
<feature type="chain" id="PRO_5046724610" evidence="2">
    <location>
        <begin position="28"/>
        <end position="276"/>
    </location>
</feature>
<keyword evidence="5" id="KW-1185">Reference proteome</keyword>
<dbReference type="PANTHER" id="PTHR39198:SF1">
    <property type="entry name" value="ALPHA-GALACTOSIDASE NEW3 DOMAIN-CONTAINING PROTEIN"/>
    <property type="match status" value="1"/>
</dbReference>
<gene>
    <name evidence="4" type="ORF">WJU16_03795</name>
</gene>